<organism evidence="12 13">
    <name type="scientific">Candidatus Methylacidithermus pantelleriae</name>
    <dbReference type="NCBI Taxonomy" id="2744239"/>
    <lineage>
        <taxon>Bacteria</taxon>
        <taxon>Pseudomonadati</taxon>
        <taxon>Verrucomicrobiota</taxon>
        <taxon>Methylacidiphilae</taxon>
        <taxon>Methylacidiphilales</taxon>
        <taxon>Methylacidiphilaceae</taxon>
        <taxon>Candidatus Methylacidithermus</taxon>
    </lineage>
</organism>
<evidence type="ECO:0000256" key="7">
    <source>
        <dbReference type="ARBA" id="ARBA00022777"/>
    </source>
</evidence>
<feature type="binding site" evidence="11">
    <location>
        <position position="156"/>
    </location>
    <ligand>
        <name>substrate</name>
    </ligand>
</feature>
<comment type="caution">
    <text evidence="12">The sequence shown here is derived from an EMBL/GenBank/DDBJ whole genome shotgun (WGS) entry which is preliminary data.</text>
</comment>
<dbReference type="Pfam" id="PF01202">
    <property type="entry name" value="SKI"/>
    <property type="match status" value="1"/>
</dbReference>
<dbReference type="GO" id="GO:0009423">
    <property type="term" value="P:chorismate biosynthetic process"/>
    <property type="evidence" value="ECO:0007669"/>
    <property type="project" value="UniProtKB-UniRule"/>
</dbReference>
<feature type="binding site" evidence="11">
    <location>
        <position position="77"/>
    </location>
    <ligand>
        <name>substrate</name>
    </ligand>
</feature>
<comment type="subcellular location">
    <subcellularLocation>
        <location evidence="11">Cytoplasm</location>
    </subcellularLocation>
</comment>
<dbReference type="PRINTS" id="PR01100">
    <property type="entry name" value="SHIKIMTKNASE"/>
</dbReference>
<comment type="function">
    <text evidence="11">Catalyzes the specific phosphorylation of the 3-hydroxyl group of shikimic acid using ATP as a cosubstrate.</text>
</comment>
<keyword evidence="11" id="KW-0963">Cytoplasm</keyword>
<evidence type="ECO:0000256" key="6">
    <source>
        <dbReference type="ARBA" id="ARBA00022741"/>
    </source>
</evidence>
<dbReference type="GO" id="GO:0005829">
    <property type="term" value="C:cytosol"/>
    <property type="evidence" value="ECO:0007669"/>
    <property type="project" value="TreeGrafter"/>
</dbReference>
<evidence type="ECO:0000256" key="5">
    <source>
        <dbReference type="ARBA" id="ARBA00022679"/>
    </source>
</evidence>
<feature type="binding site" evidence="11">
    <location>
        <position position="53"/>
    </location>
    <ligand>
        <name>substrate</name>
    </ligand>
</feature>
<keyword evidence="8 11" id="KW-0067">ATP-binding</keyword>
<dbReference type="PANTHER" id="PTHR21087">
    <property type="entry name" value="SHIKIMATE KINASE"/>
    <property type="match status" value="1"/>
</dbReference>
<keyword evidence="11" id="KW-0479">Metal-binding</keyword>
<keyword evidence="11" id="KW-0460">Magnesium</keyword>
<evidence type="ECO:0000256" key="10">
    <source>
        <dbReference type="ARBA" id="ARBA00048567"/>
    </source>
</evidence>
<keyword evidence="9 11" id="KW-0057">Aromatic amino acid biosynthesis</keyword>
<dbReference type="GO" id="GO:0000287">
    <property type="term" value="F:magnesium ion binding"/>
    <property type="evidence" value="ECO:0007669"/>
    <property type="project" value="UniProtKB-UniRule"/>
</dbReference>
<evidence type="ECO:0000256" key="3">
    <source>
        <dbReference type="ARBA" id="ARBA00012154"/>
    </source>
</evidence>
<evidence type="ECO:0000256" key="4">
    <source>
        <dbReference type="ARBA" id="ARBA00022605"/>
    </source>
</evidence>
<dbReference type="AlphaFoldDB" id="A0A8J2BQG3"/>
<evidence type="ECO:0000256" key="11">
    <source>
        <dbReference type="HAMAP-Rule" id="MF_00109"/>
    </source>
</evidence>
<evidence type="ECO:0000256" key="9">
    <source>
        <dbReference type="ARBA" id="ARBA00023141"/>
    </source>
</evidence>
<comment type="subunit">
    <text evidence="11">Monomer.</text>
</comment>
<dbReference type="InterPro" id="IPR000623">
    <property type="entry name" value="Shikimate_kinase/TSH1"/>
</dbReference>
<comment type="similarity">
    <text evidence="2 11">Belongs to the shikimate kinase family.</text>
</comment>
<dbReference type="CDD" id="cd00464">
    <property type="entry name" value="SK"/>
    <property type="match status" value="1"/>
</dbReference>
<dbReference type="PROSITE" id="PS01128">
    <property type="entry name" value="SHIKIMATE_KINASE"/>
    <property type="match status" value="1"/>
</dbReference>
<feature type="binding site" evidence="11">
    <location>
        <position position="172"/>
    </location>
    <ligand>
        <name>ATP</name>
        <dbReference type="ChEBI" id="CHEBI:30616"/>
    </ligand>
</feature>
<dbReference type="GO" id="GO:0009073">
    <property type="term" value="P:aromatic amino acid family biosynthetic process"/>
    <property type="evidence" value="ECO:0007669"/>
    <property type="project" value="UniProtKB-KW"/>
</dbReference>
<dbReference type="EMBL" id="CAJNOB010000001">
    <property type="protein sequence ID" value="CAF0689737.1"/>
    <property type="molecule type" value="Genomic_DNA"/>
</dbReference>
<dbReference type="InterPro" id="IPR023000">
    <property type="entry name" value="Shikimate_kinase_CS"/>
</dbReference>
<evidence type="ECO:0000313" key="12">
    <source>
        <dbReference type="EMBL" id="CAF0689737.1"/>
    </source>
</evidence>
<dbReference type="Gene3D" id="3.40.50.300">
    <property type="entry name" value="P-loop containing nucleotide triphosphate hydrolases"/>
    <property type="match status" value="1"/>
</dbReference>
<dbReference type="InterPro" id="IPR027417">
    <property type="entry name" value="P-loop_NTPase"/>
</dbReference>
<keyword evidence="13" id="KW-1185">Reference proteome</keyword>
<dbReference type="InterPro" id="IPR031322">
    <property type="entry name" value="Shikimate/glucono_kinase"/>
</dbReference>
<dbReference type="Proteomes" id="UP000663859">
    <property type="component" value="Unassembled WGS sequence"/>
</dbReference>
<comment type="catalytic activity">
    <reaction evidence="10 11">
        <text>shikimate + ATP = 3-phosphoshikimate + ADP + H(+)</text>
        <dbReference type="Rhea" id="RHEA:13121"/>
        <dbReference type="ChEBI" id="CHEBI:15378"/>
        <dbReference type="ChEBI" id="CHEBI:30616"/>
        <dbReference type="ChEBI" id="CHEBI:36208"/>
        <dbReference type="ChEBI" id="CHEBI:145989"/>
        <dbReference type="ChEBI" id="CHEBI:456216"/>
        <dbReference type="EC" id="2.7.1.71"/>
    </reaction>
</comment>
<gene>
    <name evidence="11 12" type="primary">aroK</name>
    <name evidence="12" type="ORF">MPNT_10342</name>
</gene>
<dbReference type="HAMAP" id="MF_00109">
    <property type="entry name" value="Shikimate_kinase"/>
    <property type="match status" value="1"/>
</dbReference>
<dbReference type="RefSeq" id="WP_174581772.1">
    <property type="nucleotide sequence ID" value="NZ_CAJNOB010000001.1"/>
</dbReference>
<feature type="binding site" evidence="11">
    <location>
        <position position="35"/>
    </location>
    <ligand>
        <name>Mg(2+)</name>
        <dbReference type="ChEBI" id="CHEBI:18420"/>
    </ligand>
</feature>
<evidence type="ECO:0000256" key="2">
    <source>
        <dbReference type="ARBA" id="ARBA00006997"/>
    </source>
</evidence>
<dbReference type="GO" id="GO:0005524">
    <property type="term" value="F:ATP binding"/>
    <property type="evidence" value="ECO:0007669"/>
    <property type="project" value="UniProtKB-UniRule"/>
</dbReference>
<dbReference type="EC" id="2.7.1.71" evidence="3 11"/>
<keyword evidence="5 11" id="KW-0808">Transferase</keyword>
<name>A0A8J2BQG3_9BACT</name>
<keyword evidence="6 11" id="KW-0547">Nucleotide-binding</keyword>
<comment type="cofactor">
    <cofactor evidence="11">
        <name>Mg(2+)</name>
        <dbReference type="ChEBI" id="CHEBI:18420"/>
    </cofactor>
    <text evidence="11">Binds 1 Mg(2+) ion per subunit.</text>
</comment>
<evidence type="ECO:0000313" key="13">
    <source>
        <dbReference type="Proteomes" id="UP000663859"/>
    </source>
</evidence>
<dbReference type="SUPFAM" id="SSF52540">
    <property type="entry name" value="P-loop containing nucleoside triphosphate hydrolases"/>
    <property type="match status" value="1"/>
</dbReference>
<proteinExistence type="inferred from homology"/>
<keyword evidence="7 11" id="KW-0418">Kinase</keyword>
<protein>
    <recommendedName>
        <fullName evidence="3 11">Shikimate kinase</fullName>
        <shortName evidence="11">SK</shortName>
        <ecNumber evidence="3 11">2.7.1.71</ecNumber>
    </recommendedName>
</protein>
<feature type="binding site" evidence="11">
    <location>
        <begin position="31"/>
        <end position="36"/>
    </location>
    <ligand>
        <name>ATP</name>
        <dbReference type="ChEBI" id="CHEBI:30616"/>
    </ligand>
</feature>
<sequence length="193" mass="21676">MSTIAPRMLDRVPSHPNRHPLRHLVLVGMMGAGKTTVAEALSRGYGLVLYDIDQWIEKEEGRSISRIFSESGEAYFRRKEMEILDRILALPPGVIATGGGTFVGETNREKLLKNGLVVYLEASAQALWERAKNADRPLLQGGKASFESFQRILQARTPFYDKAHHRVWVEGRSPESVAGEVWELYWANEGSLP</sequence>
<dbReference type="PANTHER" id="PTHR21087:SF16">
    <property type="entry name" value="SHIKIMATE KINASE 1, CHLOROPLASTIC"/>
    <property type="match status" value="1"/>
</dbReference>
<feature type="binding site" evidence="11">
    <location>
        <position position="99"/>
    </location>
    <ligand>
        <name>substrate</name>
    </ligand>
</feature>
<feature type="binding site" evidence="11">
    <location>
        <position position="136"/>
    </location>
    <ligand>
        <name>ATP</name>
        <dbReference type="ChEBI" id="CHEBI:30616"/>
    </ligand>
</feature>
<dbReference type="GO" id="GO:0008652">
    <property type="term" value="P:amino acid biosynthetic process"/>
    <property type="evidence" value="ECO:0007669"/>
    <property type="project" value="UniProtKB-KW"/>
</dbReference>
<comment type="pathway">
    <text evidence="1 11">Metabolic intermediate biosynthesis; chorismate biosynthesis; chorismate from D-erythrose 4-phosphate and phosphoenolpyruvate: step 5/7.</text>
</comment>
<evidence type="ECO:0000256" key="1">
    <source>
        <dbReference type="ARBA" id="ARBA00004842"/>
    </source>
</evidence>
<keyword evidence="4 11" id="KW-0028">Amino-acid biosynthesis</keyword>
<dbReference type="GO" id="GO:0004765">
    <property type="term" value="F:shikimate kinase activity"/>
    <property type="evidence" value="ECO:0007669"/>
    <property type="project" value="UniProtKB-UniRule"/>
</dbReference>
<evidence type="ECO:0000256" key="8">
    <source>
        <dbReference type="ARBA" id="ARBA00022840"/>
    </source>
</evidence>
<reference evidence="12" key="1">
    <citation type="submission" date="2021-02" db="EMBL/GenBank/DDBJ databases">
        <authorList>
            <person name="Cremers G."/>
            <person name="Picone N."/>
        </authorList>
    </citation>
    <scope>NUCLEOTIDE SEQUENCE</scope>
    <source>
        <strain evidence="12">PQ17</strain>
    </source>
</reference>
<accession>A0A8J2BQG3</accession>
<dbReference type="UniPathway" id="UPA00053">
    <property type="reaction ID" value="UER00088"/>
</dbReference>